<dbReference type="Pfam" id="PF00128">
    <property type="entry name" value="Alpha-amylase"/>
    <property type="match status" value="1"/>
</dbReference>
<evidence type="ECO:0000256" key="2">
    <source>
        <dbReference type="ARBA" id="ARBA00022801"/>
    </source>
</evidence>
<dbReference type="InterPro" id="IPR006047">
    <property type="entry name" value="GH13_cat_dom"/>
</dbReference>
<dbReference type="CDD" id="cd11333">
    <property type="entry name" value="AmyAc_SI_OligoGlu_DGase"/>
    <property type="match status" value="1"/>
</dbReference>
<dbReference type="Gene3D" id="3.90.400.10">
    <property type="entry name" value="Oligo-1,6-glucosidase, Domain 2"/>
    <property type="match status" value="1"/>
</dbReference>
<dbReference type="EMBL" id="JXLU01000004">
    <property type="protein sequence ID" value="KIO74320.1"/>
    <property type="molecule type" value="Genomic_DNA"/>
</dbReference>
<dbReference type="AlphaFoldDB" id="A0ABD4ABZ0"/>
<evidence type="ECO:0000256" key="3">
    <source>
        <dbReference type="ARBA" id="ARBA00023295"/>
    </source>
</evidence>
<proteinExistence type="inferred from homology"/>
<dbReference type="GO" id="GO:0008788">
    <property type="term" value="F:alpha,alpha-phosphotrehalase activity"/>
    <property type="evidence" value="ECO:0007669"/>
    <property type="project" value="UniProtKB-EC"/>
</dbReference>
<dbReference type="Gene3D" id="3.20.20.80">
    <property type="entry name" value="Glycosidases"/>
    <property type="match status" value="1"/>
</dbReference>
<sequence>MEDWWKKAVFYEIYMPSFCDGNGDGIGDFIGITSKLDYLKKLGINGIWLTPFYRSPKVDNGYDISDYYTVDPDYGTMKDFEIFLMEAHARNIKVIIDIVLNHTSTEHRWFQESRSSKVNPKREWYIWRDPVNGNAPNNWISFMEGPAWTFDEKTGQFFYHSFAEQQVDLNWTNPEVKAEMFRVMRFWLEKGVDGFRLDVINHLKVTVRFNDNPWDEEVGEQIHCYDKNQEGILEVIEEIAAFVHSYPDKFLVGEVSSEDLNELKNYCGKGKLDVVFQFNLGSIPELDVEKIYQQIKEMDIAYKEDQLPTLFFGSHDMSRFITRFAVDGKEEEVAKLISTLMLTAKGVPFIYYGEEIGMRDLVIDDISKMKDVQGLIAYHLALEAGKTEKEALDEANRNGRDRSRSPMQWSQTTYYGFSNVEPWISLPNNDVSVEKQIKDPASMLSYYRNLIAFRRRYPALTTGNYVCLQLENQLFNYKRKYQDVMVNVYLNFSDETKRMDLSPNYEVVLSSRRDLSSPPREILPFEAIVLVKKG</sequence>
<dbReference type="PANTHER" id="PTHR10357:SF179">
    <property type="entry name" value="NEUTRAL AND BASIC AMINO ACID TRANSPORT PROTEIN RBAT"/>
    <property type="match status" value="1"/>
</dbReference>
<dbReference type="InterPro" id="IPR013780">
    <property type="entry name" value="Glyco_hydro_b"/>
</dbReference>
<evidence type="ECO:0000259" key="4">
    <source>
        <dbReference type="SMART" id="SM00642"/>
    </source>
</evidence>
<protein>
    <submittedName>
        <fullName evidence="5">Trehalose-6-phosphate hydrolase</fullName>
        <ecNumber evidence="5">3.2.1.93</ecNumber>
    </submittedName>
</protein>
<evidence type="ECO:0000313" key="5">
    <source>
        <dbReference type="EMBL" id="KIO74320.1"/>
    </source>
</evidence>
<keyword evidence="3 5" id="KW-0326">Glycosidase</keyword>
<accession>A0ABD4ABZ0</accession>
<evidence type="ECO:0000256" key="1">
    <source>
        <dbReference type="ARBA" id="ARBA00008061"/>
    </source>
</evidence>
<dbReference type="EC" id="3.2.1.93" evidence="5"/>
<dbReference type="SUPFAM" id="SSF51445">
    <property type="entry name" value="(Trans)glycosidases"/>
    <property type="match status" value="1"/>
</dbReference>
<dbReference type="Proteomes" id="UP000032076">
    <property type="component" value="Unassembled WGS sequence"/>
</dbReference>
<dbReference type="FunFam" id="3.90.400.10:FF:000002">
    <property type="entry name" value="Sucrose isomerase"/>
    <property type="match status" value="1"/>
</dbReference>
<gene>
    <name evidence="5" type="ORF">B4167_1448</name>
</gene>
<comment type="caution">
    <text evidence="5">The sequence shown here is derived from an EMBL/GenBank/DDBJ whole genome shotgun (WGS) entry which is preliminary data.</text>
</comment>
<dbReference type="Gene3D" id="2.60.40.1180">
    <property type="entry name" value="Golgi alpha-mannosidase II"/>
    <property type="match status" value="1"/>
</dbReference>
<reference evidence="5 6" key="1">
    <citation type="submission" date="2015-01" db="EMBL/GenBank/DDBJ databases">
        <title>Draft Genome Sequences of Four Bacillus thermoamylovorans Strains, Isolated From Food Products.</title>
        <authorList>
            <person name="Krawcyk A.O."/>
            <person name="Berendsen E.M."/>
            <person name="Eijlander R.T."/>
            <person name="de Jong A."/>
            <person name="Wells-Bennik M."/>
            <person name="Kuipers O.P."/>
        </authorList>
    </citation>
    <scope>NUCLEOTIDE SEQUENCE [LARGE SCALE GENOMIC DNA]</scope>
    <source>
        <strain evidence="5 6">B4167</strain>
    </source>
</reference>
<comment type="similarity">
    <text evidence="1">Belongs to the glycosyl hydrolase 13 family.</text>
</comment>
<dbReference type="SMART" id="SM00642">
    <property type="entry name" value="Aamy"/>
    <property type="match status" value="1"/>
</dbReference>
<keyword evidence="2 5" id="KW-0378">Hydrolase</keyword>
<organism evidence="5 6">
    <name type="scientific">Caldibacillus thermoamylovorans</name>
    <dbReference type="NCBI Taxonomy" id="35841"/>
    <lineage>
        <taxon>Bacteria</taxon>
        <taxon>Bacillati</taxon>
        <taxon>Bacillota</taxon>
        <taxon>Bacilli</taxon>
        <taxon>Bacillales</taxon>
        <taxon>Bacillaceae</taxon>
        <taxon>Caldibacillus</taxon>
    </lineage>
</organism>
<feature type="domain" description="Glycosyl hydrolase family 13 catalytic" evidence="4">
    <location>
        <begin position="12"/>
        <end position="404"/>
    </location>
</feature>
<evidence type="ECO:0000313" key="6">
    <source>
        <dbReference type="Proteomes" id="UP000032076"/>
    </source>
</evidence>
<dbReference type="SUPFAM" id="SSF51011">
    <property type="entry name" value="Glycosyl hydrolase domain"/>
    <property type="match status" value="1"/>
</dbReference>
<dbReference type="InterPro" id="IPR045857">
    <property type="entry name" value="O16G_dom_2"/>
</dbReference>
<dbReference type="RefSeq" id="WP_082025845.1">
    <property type="nucleotide sequence ID" value="NZ_JXLU01000004.1"/>
</dbReference>
<dbReference type="PANTHER" id="PTHR10357">
    <property type="entry name" value="ALPHA-AMYLASE FAMILY MEMBER"/>
    <property type="match status" value="1"/>
</dbReference>
<name>A0ABD4ABZ0_9BACI</name>
<dbReference type="InterPro" id="IPR017853">
    <property type="entry name" value="GH"/>
</dbReference>